<dbReference type="Ensembl" id="ENSMMDT00005003750.1">
    <property type="protein sequence ID" value="ENSMMDP00005003655.1"/>
    <property type="gene ID" value="ENSMMDG00005002027.1"/>
</dbReference>
<dbReference type="GeneID" id="115368745"/>
<reference evidence="7" key="1">
    <citation type="submission" date="2019-06" db="EMBL/GenBank/DDBJ databases">
        <authorList>
            <consortium name="Wellcome Sanger Institute Data Sharing"/>
        </authorList>
    </citation>
    <scope>NUCLEOTIDE SEQUENCE [LARGE SCALE GENOMIC DNA]</scope>
</reference>
<dbReference type="PANTHER" id="PTHR23507">
    <property type="entry name" value="ZGC:174356"/>
    <property type="match status" value="1"/>
</dbReference>
<evidence type="ECO:0000256" key="2">
    <source>
        <dbReference type="ARBA" id="ARBA00022692"/>
    </source>
</evidence>
<proteinExistence type="inferred from homology"/>
<dbReference type="InterPro" id="IPR036259">
    <property type="entry name" value="MFS_trans_sf"/>
</dbReference>
<evidence type="ECO:0000256" key="1">
    <source>
        <dbReference type="ARBA" id="ARBA00004141"/>
    </source>
</evidence>
<evidence type="ECO:0000313" key="8">
    <source>
        <dbReference type="Proteomes" id="UP000472263"/>
    </source>
</evidence>
<reference evidence="7" key="2">
    <citation type="submission" date="2025-08" db="UniProtKB">
        <authorList>
            <consortium name="Ensembl"/>
        </authorList>
    </citation>
    <scope>IDENTIFICATION</scope>
</reference>
<keyword evidence="8" id="KW-1185">Reference proteome</keyword>
<accession>A0A667WF70</accession>
<feature type="transmembrane region" description="Helical" evidence="6">
    <location>
        <begin position="123"/>
        <end position="144"/>
    </location>
</feature>
<gene>
    <name evidence="7" type="primary">SLC46A2</name>
    <name evidence="7" type="synonym">slc46a2</name>
</gene>
<protein>
    <submittedName>
        <fullName evidence="7">Solute carrier family 46 member 2</fullName>
    </submittedName>
</protein>
<evidence type="ECO:0000256" key="6">
    <source>
        <dbReference type="SAM" id="Phobius"/>
    </source>
</evidence>
<evidence type="ECO:0000256" key="3">
    <source>
        <dbReference type="ARBA" id="ARBA00022989"/>
    </source>
</evidence>
<reference evidence="7" key="3">
    <citation type="submission" date="2025-09" db="UniProtKB">
        <authorList>
            <consortium name="Ensembl"/>
        </authorList>
    </citation>
    <scope>IDENTIFICATION</scope>
</reference>
<feature type="transmembrane region" description="Helical" evidence="6">
    <location>
        <begin position="97"/>
        <end position="117"/>
    </location>
</feature>
<feature type="transmembrane region" description="Helical" evidence="6">
    <location>
        <begin position="405"/>
        <end position="430"/>
    </location>
</feature>
<dbReference type="InParanoid" id="A0A667WF70"/>
<keyword evidence="3 6" id="KW-1133">Transmembrane helix</keyword>
<dbReference type="GO" id="GO:0022857">
    <property type="term" value="F:transmembrane transporter activity"/>
    <property type="evidence" value="ECO:0007669"/>
    <property type="project" value="InterPro"/>
</dbReference>
<evidence type="ECO:0000313" key="7">
    <source>
        <dbReference type="Ensembl" id="ENSMMDP00005003655.1"/>
    </source>
</evidence>
<dbReference type="Gene3D" id="1.20.1250.20">
    <property type="entry name" value="MFS general substrate transporter like domains"/>
    <property type="match status" value="1"/>
</dbReference>
<dbReference type="InterPro" id="IPR011701">
    <property type="entry name" value="MFS"/>
</dbReference>
<keyword evidence="4 6" id="KW-0472">Membrane</keyword>
<dbReference type="PANTHER" id="PTHR23507:SF3">
    <property type="entry name" value="THYMIC STROMAL COTRANSPORTER HOMOLOG"/>
    <property type="match status" value="1"/>
</dbReference>
<feature type="transmembrane region" description="Helical" evidence="6">
    <location>
        <begin position="288"/>
        <end position="310"/>
    </location>
</feature>
<feature type="transmembrane region" description="Helical" evidence="6">
    <location>
        <begin position="165"/>
        <end position="183"/>
    </location>
</feature>
<dbReference type="Proteomes" id="UP000472263">
    <property type="component" value="Chromosome 12"/>
</dbReference>
<name>A0A667WF70_9TELE</name>
<keyword evidence="2 6" id="KW-0812">Transmembrane</keyword>
<comment type="similarity">
    <text evidence="5">Belongs to the major facilitator superfamily. SLC46A family.</text>
</comment>
<comment type="subcellular location">
    <subcellularLocation>
        <location evidence="1">Membrane</location>
        <topology evidence="1">Multi-pass membrane protein</topology>
    </subcellularLocation>
</comment>
<feature type="transmembrane region" description="Helical" evidence="6">
    <location>
        <begin position="252"/>
        <end position="276"/>
    </location>
</feature>
<dbReference type="RefSeq" id="XP_029920932.1">
    <property type="nucleotide sequence ID" value="XM_030065072.1"/>
</dbReference>
<organism evidence="7 8">
    <name type="scientific">Myripristis murdjan</name>
    <name type="common">pinecone soldierfish</name>
    <dbReference type="NCBI Taxonomy" id="586833"/>
    <lineage>
        <taxon>Eukaryota</taxon>
        <taxon>Metazoa</taxon>
        <taxon>Chordata</taxon>
        <taxon>Craniata</taxon>
        <taxon>Vertebrata</taxon>
        <taxon>Euteleostomi</taxon>
        <taxon>Actinopterygii</taxon>
        <taxon>Neopterygii</taxon>
        <taxon>Teleostei</taxon>
        <taxon>Neoteleostei</taxon>
        <taxon>Acanthomorphata</taxon>
        <taxon>Holocentriformes</taxon>
        <taxon>Holocentridae</taxon>
        <taxon>Myripristis</taxon>
    </lineage>
</organism>
<dbReference type="AlphaFoldDB" id="A0A667WF70"/>
<dbReference type="GeneTree" id="ENSGT00950000183096"/>
<dbReference type="GO" id="GO:0016020">
    <property type="term" value="C:membrane"/>
    <property type="evidence" value="ECO:0007669"/>
    <property type="project" value="UniProtKB-SubCell"/>
</dbReference>
<dbReference type="Pfam" id="PF07690">
    <property type="entry name" value="MFS_1"/>
    <property type="match status" value="1"/>
</dbReference>
<feature type="transmembrane region" description="Helical" evidence="6">
    <location>
        <begin position="372"/>
        <end position="393"/>
    </location>
</feature>
<evidence type="ECO:0000256" key="5">
    <source>
        <dbReference type="ARBA" id="ARBA00038227"/>
    </source>
</evidence>
<feature type="transmembrane region" description="Helical" evidence="6">
    <location>
        <begin position="317"/>
        <end position="336"/>
    </location>
</feature>
<sequence>MSRCGTLLALLRRPEPVVVVHQLAGALFDTALLMVVKDRCANATTAGGSVSSSGDDEQQKAMSDFYMKYNIIMKLVPIVPALLLARLGDRGWRKAPVLSPLLGYLLSRLALLLVVVLRAPLELMFAGAALYGLTGGFCSFWAGIQTLVSLGSAASRRSKAMMTVELLYGLAALLGSLASGHLFQLHSSGVARGTILVGISIALYLTCLLHIAFLLQVKQVSDSEQDDGRGLIADGTAGVSVEAPRGNNWLNVALLFAGGVLYDVAVGGAMQILVIFEVKEPLSWNATQVGYGNAAGYVIFLTSFFGVMLLSRWLSDVSLVLLGMLSFASGIFFMSFVTTTSMFYLARSLTLFALIPVPTIRSLLSQQVQGSSYGVTLLSLQLAFKLAGLAYTPSYTRIYQTSLDWFPGFVFMLSSIITVLGTVPISVLGCRLPQQRRYQRIQGD</sequence>
<dbReference type="SUPFAM" id="SSF103473">
    <property type="entry name" value="MFS general substrate transporter"/>
    <property type="match status" value="1"/>
</dbReference>
<feature type="transmembrane region" description="Helical" evidence="6">
    <location>
        <begin position="195"/>
        <end position="215"/>
    </location>
</feature>
<dbReference type="OrthoDB" id="430300at2759"/>
<feature type="transmembrane region" description="Helical" evidence="6">
    <location>
        <begin position="342"/>
        <end position="360"/>
    </location>
</feature>
<evidence type="ECO:0000256" key="4">
    <source>
        <dbReference type="ARBA" id="ARBA00023136"/>
    </source>
</evidence>